<feature type="region of interest" description="Disordered" evidence="1">
    <location>
        <begin position="390"/>
        <end position="425"/>
    </location>
</feature>
<dbReference type="RefSeq" id="WP_243754348.1">
    <property type="nucleotide sequence ID" value="NZ_SNXZ01000006.1"/>
</dbReference>
<dbReference type="PANTHER" id="PTHR42059:SF1">
    <property type="entry name" value="TNT DOMAIN-CONTAINING PROTEIN"/>
    <property type="match status" value="1"/>
</dbReference>
<dbReference type="GO" id="GO:0050135">
    <property type="term" value="F:NADP+ nucleosidase activity"/>
    <property type="evidence" value="ECO:0007669"/>
    <property type="project" value="InterPro"/>
</dbReference>
<dbReference type="PANTHER" id="PTHR42059">
    <property type="entry name" value="TNT DOMAIN-CONTAINING PROTEIN"/>
    <property type="match status" value="1"/>
</dbReference>
<reference evidence="4 5" key="1">
    <citation type="submission" date="2019-03" db="EMBL/GenBank/DDBJ databases">
        <title>Genomic Encyclopedia of Type Strains, Phase IV (KMG-IV): sequencing the most valuable type-strain genomes for metagenomic binning, comparative biology and taxonomic classification.</title>
        <authorList>
            <person name="Goeker M."/>
        </authorList>
    </citation>
    <scope>NUCLEOTIDE SEQUENCE [LARGE SCALE GENOMIC DNA]</scope>
    <source>
        <strain evidence="4 5">DSM 45361</strain>
    </source>
</reference>
<evidence type="ECO:0000256" key="1">
    <source>
        <dbReference type="SAM" id="MobiDB-lite"/>
    </source>
</evidence>
<feature type="domain" description="Outer membrane channel protein CpnT-like N-terminal" evidence="3">
    <location>
        <begin position="12"/>
        <end position="132"/>
    </location>
</feature>
<dbReference type="EMBL" id="SNXZ01000006">
    <property type="protein sequence ID" value="TDP93662.1"/>
    <property type="molecule type" value="Genomic_DNA"/>
</dbReference>
<organism evidence="4 5">
    <name type="scientific">Labedaea rhizosphaerae</name>
    <dbReference type="NCBI Taxonomy" id="598644"/>
    <lineage>
        <taxon>Bacteria</taxon>
        <taxon>Bacillati</taxon>
        <taxon>Actinomycetota</taxon>
        <taxon>Actinomycetes</taxon>
        <taxon>Pseudonocardiales</taxon>
        <taxon>Pseudonocardiaceae</taxon>
        <taxon>Labedaea</taxon>
    </lineage>
</organism>
<protein>
    <submittedName>
        <fullName evidence="4">Uncharacterized protein DUF4237</fullName>
    </submittedName>
</protein>
<evidence type="ECO:0000259" key="3">
    <source>
        <dbReference type="Pfam" id="PF25547"/>
    </source>
</evidence>
<feature type="region of interest" description="Disordered" evidence="1">
    <location>
        <begin position="448"/>
        <end position="560"/>
    </location>
</feature>
<feature type="region of interest" description="Disordered" evidence="1">
    <location>
        <begin position="587"/>
        <end position="607"/>
    </location>
</feature>
<accession>A0A4R6S272</accession>
<keyword evidence="5" id="KW-1185">Reference proteome</keyword>
<feature type="compositionally biased region" description="Gly residues" evidence="1">
    <location>
        <begin position="448"/>
        <end position="462"/>
    </location>
</feature>
<comment type="caution">
    <text evidence="4">The sequence shown here is derived from an EMBL/GenBank/DDBJ whole genome shotgun (WGS) entry which is preliminary data.</text>
</comment>
<dbReference type="Pfam" id="PF14021">
    <property type="entry name" value="TNT"/>
    <property type="match status" value="1"/>
</dbReference>
<feature type="domain" description="TNT" evidence="2">
    <location>
        <begin position="696"/>
        <end position="781"/>
    </location>
</feature>
<feature type="compositionally biased region" description="Gly residues" evidence="1">
    <location>
        <begin position="515"/>
        <end position="529"/>
    </location>
</feature>
<sequence>MGIELPQELVGVAQAAGVHWPQADEDKMRDAAQAWRDAGAKLDTLVTDSDKTARTTLTHMHGEAGTAATRHWSTFVAPDTGHLTATAKGCTAAADRLEHAADQVGIAKTEIVRQLVALASNTDAAHTAAASGHPTALAGLDTFVKGTAANVATINHSLVDAVRPGSGVDVGATHLPTHAGPGEHGVVDNLLTNTTNVVAPTHGHGMVSDTVQGATNLVGDTTHGATTLVDHTTQGATNLVDGTVHGATGQGATGQGHGPVGDLAQGATNLVDGTVQGVTGHGHGGVAEVSQGATNLVDGTVHDVTGHGPVGDLGPGATNLVDNTAQGATNLVDPGHGHVPYATAGDITAGDTGPIPAQPDAPTPHTGLPHPVNQVVAAAGLADAPPVANLPGNAAPGGTPFPGAAQGGLPQPGAQPGGGYFGGGPGGGPIAGGGFGGAPVGGAVPGGGTVGGPVGGPGGSPVGGAQPAAPLNRGPGGSSTGGPGVPPVREPLAGTPGTPGTPGAPGRPGTPSGPGAPGGQVGAGLGQARGAGPLVGAQQPGTQLPGADRLPPAPALPPGHKTEREQLVAVLLVHMFPFGHMPVAATEPARQLPTPPPELDYAPGLRFAPDDHPQSHLVGAAVPPEQVPVVEPLTSESAVVQDLLTGHDSLGELHERDWDRKFLVRPAGPEGDAEYAWPPGELYPEGGTAPGEPEVLDAGTVLDRFGREDGRVFAAAGTPFAQRALPPSHVDLEYRRYRVVEPIPVWRSVSAAWFAQPGGGVRYRSTRSAAELVALGHLEDVTRAEEGTP</sequence>
<dbReference type="AlphaFoldDB" id="A0A4R6S272"/>
<dbReference type="Proteomes" id="UP000295444">
    <property type="component" value="Unassembled WGS sequence"/>
</dbReference>
<name>A0A4R6S272_LABRH</name>
<dbReference type="InterPro" id="IPR057746">
    <property type="entry name" value="CpnT-like_N"/>
</dbReference>
<dbReference type="InterPro" id="IPR053024">
    <property type="entry name" value="Fungal_surface_NADase"/>
</dbReference>
<evidence type="ECO:0000259" key="2">
    <source>
        <dbReference type="Pfam" id="PF14021"/>
    </source>
</evidence>
<proteinExistence type="predicted"/>
<dbReference type="Pfam" id="PF25547">
    <property type="entry name" value="WXG100_2"/>
    <property type="match status" value="1"/>
</dbReference>
<feature type="compositionally biased region" description="Low complexity" evidence="1">
    <location>
        <begin position="390"/>
        <end position="414"/>
    </location>
</feature>
<feature type="compositionally biased region" description="Gly residues" evidence="1">
    <location>
        <begin position="474"/>
        <end position="483"/>
    </location>
</feature>
<gene>
    <name evidence="4" type="ORF">EV186_10656</name>
</gene>
<evidence type="ECO:0000313" key="5">
    <source>
        <dbReference type="Proteomes" id="UP000295444"/>
    </source>
</evidence>
<feature type="compositionally biased region" description="Gly residues" evidence="1">
    <location>
        <begin position="415"/>
        <end position="425"/>
    </location>
</feature>
<evidence type="ECO:0000313" key="4">
    <source>
        <dbReference type="EMBL" id="TDP93662.1"/>
    </source>
</evidence>
<dbReference type="InterPro" id="IPR025331">
    <property type="entry name" value="TNT"/>
</dbReference>